<evidence type="ECO:0000313" key="2">
    <source>
        <dbReference type="EMBL" id="CBN80454.1"/>
    </source>
</evidence>
<dbReference type="Proteomes" id="UP000002630">
    <property type="component" value="Linkage Group LG16"/>
</dbReference>
<keyword evidence="1" id="KW-0732">Signal</keyword>
<organism evidence="2 3">
    <name type="scientific">Ectocarpus siliculosus</name>
    <name type="common">Brown alga</name>
    <name type="synonym">Conferva siliculosa</name>
    <dbReference type="NCBI Taxonomy" id="2880"/>
    <lineage>
        <taxon>Eukaryota</taxon>
        <taxon>Sar</taxon>
        <taxon>Stramenopiles</taxon>
        <taxon>Ochrophyta</taxon>
        <taxon>PX clade</taxon>
        <taxon>Phaeophyceae</taxon>
        <taxon>Ectocarpales</taxon>
        <taxon>Ectocarpaceae</taxon>
        <taxon>Ectocarpus</taxon>
    </lineage>
</organism>
<proteinExistence type="predicted"/>
<gene>
    <name evidence="2" type="ORF">Esi_0052_0150</name>
</gene>
<feature type="signal peptide" evidence="1">
    <location>
        <begin position="1"/>
        <end position="30"/>
    </location>
</feature>
<evidence type="ECO:0000256" key="1">
    <source>
        <dbReference type="SAM" id="SignalP"/>
    </source>
</evidence>
<dbReference type="InParanoid" id="D8LPI2"/>
<feature type="chain" id="PRO_5003117355" evidence="1">
    <location>
        <begin position="31"/>
        <end position="280"/>
    </location>
</feature>
<dbReference type="AlphaFoldDB" id="D8LPI2"/>
<dbReference type="EMBL" id="FN649741">
    <property type="protein sequence ID" value="CBN80454.1"/>
    <property type="molecule type" value="Genomic_DNA"/>
</dbReference>
<protein>
    <submittedName>
        <fullName evidence="2">EsV-1-163</fullName>
    </submittedName>
</protein>
<dbReference type="EMBL" id="FN648730">
    <property type="protein sequence ID" value="CBN80454.1"/>
    <property type="molecule type" value="Genomic_DNA"/>
</dbReference>
<keyword evidence="3" id="KW-1185">Reference proteome</keyword>
<sequence length="280" mass="30416">MFSILYNTNMLCLAKSILLLLTTGLHSGRASLTVTTPEEDLVVVSGRTFTVRWNQDDDGSTTPGRFAIDLYQYQSYSMDEDSCGTWATALCPYGESGCLDSTGDYDVVLPEPAPDLSDSAYRIGVLGVEDGSFGCSDKFFLITEGAAPTDSDKYFLEVTAPADGDVAVTGHAYDVQFDFENGVGSSADVFDIDLFTSDCGTYVAGLCEQCKDSGGSHSISIPTDTDADFYRIRVARAEDPFLFDCSGVFEVVDEFEFDMSELVADSYSFSYSPGERQDEI</sequence>
<accession>D8LPI2</accession>
<reference evidence="2 3" key="1">
    <citation type="journal article" date="2010" name="Nature">
        <title>The Ectocarpus genome and the independent evolution of multicellularity in brown algae.</title>
        <authorList>
            <person name="Cock J.M."/>
            <person name="Sterck L."/>
            <person name="Rouze P."/>
            <person name="Scornet D."/>
            <person name="Allen A.E."/>
            <person name="Amoutzias G."/>
            <person name="Anthouard V."/>
            <person name="Artiguenave F."/>
            <person name="Aury J.M."/>
            <person name="Badger J.H."/>
            <person name="Beszteri B."/>
            <person name="Billiau K."/>
            <person name="Bonnet E."/>
            <person name="Bothwell J.H."/>
            <person name="Bowler C."/>
            <person name="Boyen C."/>
            <person name="Brownlee C."/>
            <person name="Carrano C.J."/>
            <person name="Charrier B."/>
            <person name="Cho G.Y."/>
            <person name="Coelho S.M."/>
            <person name="Collen J."/>
            <person name="Corre E."/>
            <person name="Da Silva C."/>
            <person name="Delage L."/>
            <person name="Delaroque N."/>
            <person name="Dittami S.M."/>
            <person name="Doulbeau S."/>
            <person name="Elias M."/>
            <person name="Farnham G."/>
            <person name="Gachon C.M."/>
            <person name="Gschloessl B."/>
            <person name="Heesch S."/>
            <person name="Jabbari K."/>
            <person name="Jubin C."/>
            <person name="Kawai H."/>
            <person name="Kimura K."/>
            <person name="Kloareg B."/>
            <person name="Kupper F.C."/>
            <person name="Lang D."/>
            <person name="Le Bail A."/>
            <person name="Leblanc C."/>
            <person name="Lerouge P."/>
            <person name="Lohr M."/>
            <person name="Lopez P.J."/>
            <person name="Martens C."/>
            <person name="Maumus F."/>
            <person name="Michel G."/>
            <person name="Miranda-Saavedra D."/>
            <person name="Morales J."/>
            <person name="Moreau H."/>
            <person name="Motomura T."/>
            <person name="Nagasato C."/>
            <person name="Napoli C.A."/>
            <person name="Nelson D.R."/>
            <person name="Nyvall-Collen P."/>
            <person name="Peters A.F."/>
            <person name="Pommier C."/>
            <person name="Potin P."/>
            <person name="Poulain J."/>
            <person name="Quesneville H."/>
            <person name="Read B."/>
            <person name="Rensing S.A."/>
            <person name="Ritter A."/>
            <person name="Rousvoal S."/>
            <person name="Samanta M."/>
            <person name="Samson G."/>
            <person name="Schroeder D.C."/>
            <person name="Segurens B."/>
            <person name="Strittmatter M."/>
            <person name="Tonon T."/>
            <person name="Tregear J.W."/>
            <person name="Valentin K."/>
            <person name="von Dassow P."/>
            <person name="Yamagishi T."/>
            <person name="Van de Peer Y."/>
            <person name="Wincker P."/>
        </authorList>
    </citation>
    <scope>NUCLEOTIDE SEQUENCE [LARGE SCALE GENOMIC DNA]</scope>
    <source>
        <strain evidence="3">Ec32 / CCAP1310/4</strain>
    </source>
</reference>
<name>D8LPI2_ECTSI</name>
<evidence type="ECO:0000313" key="3">
    <source>
        <dbReference type="Proteomes" id="UP000002630"/>
    </source>
</evidence>